<reference evidence="1" key="1">
    <citation type="submission" date="2021-03" db="EMBL/GenBank/DDBJ databases">
        <authorList>
            <person name="Tagirdzhanova G."/>
        </authorList>
    </citation>
    <scope>NUCLEOTIDE SEQUENCE</scope>
</reference>
<sequence length="167" mass="18586">MNAFELVEAERGDIPRLAQIHVIACLPDNAFSLYFPTAEEFEKRVVDILEGQVGDPSCKHIKAMDKETNKLVAWASWETPTDDKIRARDVKIITNSSISGQGKGEFDFPGPPTGSPYGFPIYAKHGFETVQHLDVDLRMGTKGEEQRQGIWQLSISLHAEATNNADQ</sequence>
<dbReference type="Proteomes" id="UP000664169">
    <property type="component" value="Unassembled WGS sequence"/>
</dbReference>
<dbReference type="OrthoDB" id="2744543at2759"/>
<evidence type="ECO:0000313" key="2">
    <source>
        <dbReference type="Proteomes" id="UP000664169"/>
    </source>
</evidence>
<dbReference type="AlphaFoldDB" id="A0A8H3FDG5"/>
<dbReference type="PANTHER" id="PTHR42791">
    <property type="entry name" value="GNAT FAMILY ACETYLTRANSFERASE"/>
    <property type="match status" value="1"/>
</dbReference>
<dbReference type="PANTHER" id="PTHR42791:SF1">
    <property type="entry name" value="N-ACETYLTRANSFERASE DOMAIN-CONTAINING PROTEIN"/>
    <property type="match status" value="1"/>
</dbReference>
<gene>
    <name evidence="1" type="ORF">GOMPHAMPRED_001954</name>
</gene>
<protein>
    <submittedName>
        <fullName evidence="1">Uncharacterized protein</fullName>
    </submittedName>
</protein>
<dbReference type="EMBL" id="CAJPDQ010000015">
    <property type="protein sequence ID" value="CAF9920008.1"/>
    <property type="molecule type" value="Genomic_DNA"/>
</dbReference>
<comment type="caution">
    <text evidence="1">The sequence shown here is derived from an EMBL/GenBank/DDBJ whole genome shotgun (WGS) entry which is preliminary data.</text>
</comment>
<proteinExistence type="predicted"/>
<dbReference type="InterPro" id="IPR052523">
    <property type="entry name" value="Trichothecene_AcTrans"/>
</dbReference>
<organism evidence="1 2">
    <name type="scientific">Gomphillus americanus</name>
    <dbReference type="NCBI Taxonomy" id="1940652"/>
    <lineage>
        <taxon>Eukaryota</taxon>
        <taxon>Fungi</taxon>
        <taxon>Dikarya</taxon>
        <taxon>Ascomycota</taxon>
        <taxon>Pezizomycotina</taxon>
        <taxon>Lecanoromycetes</taxon>
        <taxon>OSLEUM clade</taxon>
        <taxon>Ostropomycetidae</taxon>
        <taxon>Ostropales</taxon>
        <taxon>Graphidaceae</taxon>
        <taxon>Gomphilloideae</taxon>
        <taxon>Gomphillus</taxon>
    </lineage>
</organism>
<evidence type="ECO:0000313" key="1">
    <source>
        <dbReference type="EMBL" id="CAF9920008.1"/>
    </source>
</evidence>
<accession>A0A8H3FDG5</accession>
<keyword evidence="2" id="KW-1185">Reference proteome</keyword>
<name>A0A8H3FDG5_9LECA</name>
<dbReference type="Gene3D" id="3.40.630.30">
    <property type="match status" value="1"/>
</dbReference>